<feature type="region of interest" description="Disordered" evidence="1">
    <location>
        <begin position="120"/>
        <end position="193"/>
    </location>
</feature>
<evidence type="ECO:0000313" key="3">
    <source>
        <dbReference type="Proteomes" id="UP000038010"/>
    </source>
</evidence>
<name>A0A0N1H088_9EURO</name>
<evidence type="ECO:0000313" key="2">
    <source>
        <dbReference type="EMBL" id="KPI37193.1"/>
    </source>
</evidence>
<feature type="compositionally biased region" description="Polar residues" evidence="1">
    <location>
        <begin position="170"/>
        <end position="190"/>
    </location>
</feature>
<evidence type="ECO:0000256" key="1">
    <source>
        <dbReference type="SAM" id="MobiDB-lite"/>
    </source>
</evidence>
<protein>
    <submittedName>
        <fullName evidence="2">Uncharacterized protein</fullName>
    </submittedName>
</protein>
<reference evidence="2 3" key="1">
    <citation type="submission" date="2015-06" db="EMBL/GenBank/DDBJ databases">
        <title>Draft genome of the ant-associated black yeast Phialophora attae CBS 131958.</title>
        <authorList>
            <person name="Moreno L.F."/>
            <person name="Stielow B.J."/>
            <person name="de Hoog S."/>
            <person name="Vicente V.A."/>
            <person name="Weiss V.A."/>
            <person name="de Vries M."/>
            <person name="Cruz L.M."/>
            <person name="Souza E.M."/>
        </authorList>
    </citation>
    <scope>NUCLEOTIDE SEQUENCE [LARGE SCALE GENOMIC DNA]</scope>
    <source>
        <strain evidence="2 3">CBS 131958</strain>
    </source>
</reference>
<accession>A0A0N1H088</accession>
<keyword evidence="3" id="KW-1185">Reference proteome</keyword>
<dbReference type="AlphaFoldDB" id="A0A0N1H088"/>
<comment type="caution">
    <text evidence="2">The sequence shown here is derived from an EMBL/GenBank/DDBJ whole genome shotgun (WGS) entry which is preliminary data.</text>
</comment>
<proteinExistence type="predicted"/>
<sequence>MPATSVEEERMIRRADQYKVTANAASRRAFDNTAPPLGMSLGSVVQAIGIIRYIVLDAIAAKGTSRTTIESYSDPRTQYSDNPTYYDVSRGLLTTGFDGKSWPRSIPTNSNVSRDLLTNGFDGKAWPRQPTNTAADGTNKRLLTAGPNIIPRSRYSSTASTDTKAKGSAPSRSQDIATYSSSTNPKSAETQLPAADVSPAIPSIEKQCAALSKLVENLTDTATSRQRFPNPLPLYKSGRQLCERLKLSLDLVTSRHIYSCPSAIHRRARGMYDDYDKRIAAERKRVLGVRKTFDEIIAEYNSLRMNQAVYRQLLEMALDVQELAMRSEEIYMALARAKDKKLEYDIRHQELVRLRVENVTAVVNAVAAFAPDVHLM</sequence>
<dbReference type="Proteomes" id="UP000038010">
    <property type="component" value="Unassembled WGS sequence"/>
</dbReference>
<dbReference type="VEuPathDB" id="FungiDB:AB675_1579"/>
<dbReference type="EMBL" id="LFJN01000025">
    <property type="protein sequence ID" value="KPI37193.1"/>
    <property type="molecule type" value="Genomic_DNA"/>
</dbReference>
<dbReference type="RefSeq" id="XP_017997156.1">
    <property type="nucleotide sequence ID" value="XM_018141479.1"/>
</dbReference>
<dbReference type="GeneID" id="28733359"/>
<organism evidence="2 3">
    <name type="scientific">Cyphellophora attinorum</name>
    <dbReference type="NCBI Taxonomy" id="1664694"/>
    <lineage>
        <taxon>Eukaryota</taxon>
        <taxon>Fungi</taxon>
        <taxon>Dikarya</taxon>
        <taxon>Ascomycota</taxon>
        <taxon>Pezizomycotina</taxon>
        <taxon>Eurotiomycetes</taxon>
        <taxon>Chaetothyriomycetidae</taxon>
        <taxon>Chaetothyriales</taxon>
        <taxon>Cyphellophoraceae</taxon>
        <taxon>Cyphellophora</taxon>
    </lineage>
</organism>
<gene>
    <name evidence="2" type="ORF">AB675_1579</name>
</gene>